<evidence type="ECO:0000256" key="4">
    <source>
        <dbReference type="ARBA" id="ARBA00023204"/>
    </source>
</evidence>
<dbReference type="Pfam" id="PF00817">
    <property type="entry name" value="IMS"/>
    <property type="match status" value="2"/>
</dbReference>
<proteinExistence type="inferred from homology"/>
<protein>
    <submittedName>
        <fullName evidence="7">Y-family DNA polymerase</fullName>
    </submittedName>
</protein>
<dbReference type="GO" id="GO:0042276">
    <property type="term" value="P:error-prone translesion synthesis"/>
    <property type="evidence" value="ECO:0007669"/>
    <property type="project" value="TreeGrafter"/>
</dbReference>
<evidence type="ECO:0000256" key="1">
    <source>
        <dbReference type="ARBA" id="ARBA00010945"/>
    </source>
</evidence>
<dbReference type="EMBL" id="CP054020">
    <property type="protein sequence ID" value="QKI89806.1"/>
    <property type="molecule type" value="Genomic_DNA"/>
</dbReference>
<dbReference type="InterPro" id="IPR043502">
    <property type="entry name" value="DNA/RNA_pol_sf"/>
</dbReference>
<dbReference type="PROSITE" id="PS50173">
    <property type="entry name" value="UMUC"/>
    <property type="match status" value="1"/>
</dbReference>
<evidence type="ECO:0000313" key="8">
    <source>
        <dbReference type="Proteomes" id="UP000504724"/>
    </source>
</evidence>
<evidence type="ECO:0000313" key="7">
    <source>
        <dbReference type="EMBL" id="QKI89806.1"/>
    </source>
</evidence>
<evidence type="ECO:0000256" key="2">
    <source>
        <dbReference type="ARBA" id="ARBA00022763"/>
    </source>
</evidence>
<sequence length="455" mass="50998">MGRIFALIDGNAFYASCQMAFEPALQGRPVVVLSNNDGCIVAANAEAKSLNSELLARVKSLGDGGYYAARPDNMMFQPYFKVKWLLDKHRAKVFSSNYELYADMSNRMHQLLGRFAPRQEVYSIDESFLEFTAVHPALYPQGLAAYGEQIRAAVRRDLGLPVAVGFGSTKTLAKLANHLAKKLPQYQGVCDLTELQHGALSQLLKQVDVGQVWGVGRSLNQALRRDGIITVEDLRQADRSRLRARYGVVLERTAAELNGISCLQLEQVGGKKQIVVSRSFSQKVSDFERLVEALIVYSSRAAEKLRRQNSVCQIVTVFIRTDPYAPETYYAPSYATSLIYPSDNSVLFAKIVRRALKQIWRPGFRFHKAGVVLSELQPKTQLQLDLFAAQPKFSANPRQDKLMTVMDQLNRKHGRGSLFLASSGSSRPQGWQMARNLLSPRYTTRWEDLPIAKAK</sequence>
<dbReference type="GO" id="GO:0003684">
    <property type="term" value="F:damaged DNA binding"/>
    <property type="evidence" value="ECO:0007669"/>
    <property type="project" value="InterPro"/>
</dbReference>
<name>A0A7D4TBL5_9GAMM</name>
<dbReference type="Pfam" id="PF11799">
    <property type="entry name" value="IMS_C"/>
    <property type="match status" value="1"/>
</dbReference>
<dbReference type="GO" id="GO:0009432">
    <property type="term" value="P:SOS response"/>
    <property type="evidence" value="ECO:0007669"/>
    <property type="project" value="UniProtKB-KW"/>
</dbReference>
<keyword evidence="3" id="KW-0741">SOS mutagenesis</keyword>
<dbReference type="PANTHER" id="PTHR11076:SF34">
    <property type="entry name" value="PROTEIN UMUC"/>
    <property type="match status" value="1"/>
</dbReference>
<dbReference type="InterPro" id="IPR043128">
    <property type="entry name" value="Rev_trsase/Diguanyl_cyclase"/>
</dbReference>
<feature type="domain" description="UmuC" evidence="6">
    <location>
        <begin position="5"/>
        <end position="216"/>
    </location>
</feature>
<dbReference type="GO" id="GO:0006281">
    <property type="term" value="P:DNA repair"/>
    <property type="evidence" value="ECO:0007669"/>
    <property type="project" value="UniProtKB-KW"/>
</dbReference>
<keyword evidence="4" id="KW-0234">DNA repair</keyword>
<dbReference type="InterPro" id="IPR017961">
    <property type="entry name" value="DNA_pol_Y-fam_little_finger"/>
</dbReference>
<dbReference type="InterPro" id="IPR036775">
    <property type="entry name" value="DNA_pol_Y-fam_lit_finger_sf"/>
</dbReference>
<evidence type="ECO:0000259" key="6">
    <source>
        <dbReference type="PROSITE" id="PS50173"/>
    </source>
</evidence>
<keyword evidence="8" id="KW-1185">Reference proteome</keyword>
<dbReference type="KEGG" id="txa:HQN79_09595"/>
<dbReference type="InterPro" id="IPR050116">
    <property type="entry name" value="DNA_polymerase-Y"/>
</dbReference>
<dbReference type="InterPro" id="IPR025188">
    <property type="entry name" value="DUF4113"/>
</dbReference>
<dbReference type="InterPro" id="IPR001126">
    <property type="entry name" value="UmuC"/>
</dbReference>
<dbReference type="Proteomes" id="UP000504724">
    <property type="component" value="Chromosome"/>
</dbReference>
<dbReference type="PANTHER" id="PTHR11076">
    <property type="entry name" value="DNA REPAIR POLYMERASE UMUC / TRANSFERASE FAMILY MEMBER"/>
    <property type="match status" value="1"/>
</dbReference>
<organism evidence="7 8">
    <name type="scientific">Thiomicrorhabdus xiamenensis</name>
    <dbReference type="NCBI Taxonomy" id="2739063"/>
    <lineage>
        <taxon>Bacteria</taxon>
        <taxon>Pseudomonadati</taxon>
        <taxon>Pseudomonadota</taxon>
        <taxon>Gammaproteobacteria</taxon>
        <taxon>Thiotrichales</taxon>
        <taxon>Piscirickettsiaceae</taxon>
        <taxon>Thiomicrorhabdus</taxon>
    </lineage>
</organism>
<dbReference type="AlphaFoldDB" id="A0A7D4TBL5"/>
<evidence type="ECO:0000256" key="5">
    <source>
        <dbReference type="ARBA" id="ARBA00023236"/>
    </source>
</evidence>
<reference evidence="7 8" key="1">
    <citation type="submission" date="2020-05" db="EMBL/GenBank/DDBJ databases">
        <title>Thiomicrorhabdus sediminis sp.nov. and Thiomicrorhabdus xiamenensis sp.nov., novel sulfur-oxidizing bacteria isolated from coastal sediment.</title>
        <authorList>
            <person name="Liu X."/>
        </authorList>
    </citation>
    <scope>NUCLEOTIDE SEQUENCE [LARGE SCALE GENOMIC DNA]</scope>
    <source>
        <strain evidence="7 8">G2</strain>
    </source>
</reference>
<dbReference type="SUPFAM" id="SSF100879">
    <property type="entry name" value="Lesion bypass DNA polymerase (Y-family), little finger domain"/>
    <property type="match status" value="1"/>
</dbReference>
<gene>
    <name evidence="7" type="ORF">HQN79_09595</name>
</gene>
<keyword evidence="5" id="KW-0742">SOS response</keyword>
<dbReference type="GO" id="GO:0005829">
    <property type="term" value="C:cytosol"/>
    <property type="evidence" value="ECO:0007669"/>
    <property type="project" value="TreeGrafter"/>
</dbReference>
<dbReference type="Gene3D" id="3.30.70.270">
    <property type="match status" value="1"/>
</dbReference>
<dbReference type="RefSeq" id="WP_173285959.1">
    <property type="nucleotide sequence ID" value="NZ_CP054020.1"/>
</dbReference>
<dbReference type="Gene3D" id="1.10.150.20">
    <property type="entry name" value="5' to 3' exonuclease, C-terminal subdomain"/>
    <property type="match status" value="1"/>
</dbReference>
<evidence type="ECO:0000256" key="3">
    <source>
        <dbReference type="ARBA" id="ARBA00023199"/>
    </source>
</evidence>
<dbReference type="Gene3D" id="3.40.1170.60">
    <property type="match status" value="1"/>
</dbReference>
<accession>A0A7D4TBL5</accession>
<dbReference type="SUPFAM" id="SSF56672">
    <property type="entry name" value="DNA/RNA polymerases"/>
    <property type="match status" value="1"/>
</dbReference>
<comment type="similarity">
    <text evidence="1">Belongs to the DNA polymerase type-Y family.</text>
</comment>
<dbReference type="Pfam" id="PF13438">
    <property type="entry name" value="DUF4113"/>
    <property type="match status" value="1"/>
</dbReference>
<dbReference type="GO" id="GO:0003887">
    <property type="term" value="F:DNA-directed DNA polymerase activity"/>
    <property type="evidence" value="ECO:0007669"/>
    <property type="project" value="TreeGrafter"/>
</dbReference>
<dbReference type="CDD" id="cd01700">
    <property type="entry name" value="PolY_Pol_V_umuC"/>
    <property type="match status" value="1"/>
</dbReference>
<keyword evidence="2" id="KW-0227">DNA damage</keyword>